<accession>A0AAE0XPV6</accession>
<comment type="caution">
    <text evidence="1">The sequence shown here is derived from an EMBL/GenBank/DDBJ whole genome shotgun (WGS) entry which is preliminary data.</text>
</comment>
<name>A0AAE0XPV6_9GAST</name>
<proteinExistence type="predicted"/>
<organism evidence="1 2">
    <name type="scientific">Elysia crispata</name>
    <name type="common">lettuce slug</name>
    <dbReference type="NCBI Taxonomy" id="231223"/>
    <lineage>
        <taxon>Eukaryota</taxon>
        <taxon>Metazoa</taxon>
        <taxon>Spiralia</taxon>
        <taxon>Lophotrochozoa</taxon>
        <taxon>Mollusca</taxon>
        <taxon>Gastropoda</taxon>
        <taxon>Heterobranchia</taxon>
        <taxon>Euthyneura</taxon>
        <taxon>Panpulmonata</taxon>
        <taxon>Sacoglossa</taxon>
        <taxon>Placobranchoidea</taxon>
        <taxon>Plakobranchidae</taxon>
        <taxon>Elysia</taxon>
    </lineage>
</organism>
<dbReference type="EMBL" id="JAWDGP010007893">
    <property type="protein sequence ID" value="KAK3701441.1"/>
    <property type="molecule type" value="Genomic_DNA"/>
</dbReference>
<protein>
    <submittedName>
        <fullName evidence="1">Uncharacterized protein</fullName>
    </submittedName>
</protein>
<keyword evidence="2" id="KW-1185">Reference proteome</keyword>
<dbReference type="Proteomes" id="UP001283361">
    <property type="component" value="Unassembled WGS sequence"/>
</dbReference>
<dbReference type="AlphaFoldDB" id="A0AAE0XPV6"/>
<evidence type="ECO:0000313" key="1">
    <source>
        <dbReference type="EMBL" id="KAK3701441.1"/>
    </source>
</evidence>
<gene>
    <name evidence="1" type="ORF">RRG08_015861</name>
</gene>
<sequence>MQKLVIISIRLYKIPFALNMRKTTRVPFSSEKTRQKGQVNLPRIIRHFTLILQPTSSVLMIDCTRTKPLNQPYSTPSSWSFGQTLQLFAYIVTTAAQHCRHEMLVGHSSNTTSAAADRGLGYCRFHWHLQDPLWT</sequence>
<evidence type="ECO:0000313" key="2">
    <source>
        <dbReference type="Proteomes" id="UP001283361"/>
    </source>
</evidence>
<reference evidence="1" key="1">
    <citation type="journal article" date="2023" name="G3 (Bethesda)">
        <title>A reference genome for the long-term kleptoplast-retaining sea slug Elysia crispata morphotype clarki.</title>
        <authorList>
            <person name="Eastman K.E."/>
            <person name="Pendleton A.L."/>
            <person name="Shaikh M.A."/>
            <person name="Suttiyut T."/>
            <person name="Ogas R."/>
            <person name="Tomko P."/>
            <person name="Gavelis G."/>
            <person name="Widhalm J.R."/>
            <person name="Wisecaver J.H."/>
        </authorList>
    </citation>
    <scope>NUCLEOTIDE SEQUENCE</scope>
    <source>
        <strain evidence="1">ECLA1</strain>
    </source>
</reference>